<dbReference type="RefSeq" id="WP_163074113.1">
    <property type="nucleotide sequence ID" value="NZ_CP048630.1"/>
</dbReference>
<dbReference type="NCBIfam" id="TIGR02435">
    <property type="entry name" value="CobG"/>
    <property type="match status" value="1"/>
</dbReference>
<dbReference type="KEGG" id="apra:G3A50_04340"/>
<keyword evidence="9" id="KW-1185">Reference proteome</keyword>
<sequence>MSAASVRAMRRGACPSLPAPMQTGDGLLARLQPMEPLTLDQLAGLAALASELGNAIVEVTARGKLQLRGLTPASAPHLAAGVDALGIEVQPGFPVETSALAGLDPAEVFDPRPLAQAISNAASGLVPGLAPKVSVVVDGGGSQHLRALKADIAVTAGGGGRLLVRLAGVAAGEVVPEWAVTSVVGLLEQLAACGPAARMAELVAREGIDALRASAGLTPAADRACPPAEPVGVHSLTDGTLALGLGLGFGQVEAGALAGLAAAARDAGARCVEPASGRALLVIGLAPETARQLRATAEGLGFITDPQDVRRRVIACSGAPACGSARMETHALAAALAGALAPSIAHGDVHVSGCAKGCAHPARALVTIVGLDEGMGLVVEGTPRDVSAQDVLGRDVPVARLAEMVREMLRKTSAMKKDPA</sequence>
<dbReference type="InterPro" id="IPR045854">
    <property type="entry name" value="NO2/SO3_Rdtase_4Fe4S_sf"/>
</dbReference>
<dbReference type="GO" id="GO:0043818">
    <property type="term" value="F:precorrin-3B synthase activity"/>
    <property type="evidence" value="ECO:0007669"/>
    <property type="project" value="UniProtKB-EC"/>
</dbReference>
<evidence type="ECO:0000256" key="6">
    <source>
        <dbReference type="ARBA" id="ARBA00023014"/>
    </source>
</evidence>
<evidence type="ECO:0000256" key="2">
    <source>
        <dbReference type="ARBA" id="ARBA00022617"/>
    </source>
</evidence>
<keyword evidence="1" id="KW-0004">4Fe-4S</keyword>
<evidence type="ECO:0000256" key="5">
    <source>
        <dbReference type="ARBA" id="ARBA00023004"/>
    </source>
</evidence>
<evidence type="ECO:0000256" key="3">
    <source>
        <dbReference type="ARBA" id="ARBA00022723"/>
    </source>
</evidence>
<evidence type="ECO:0000256" key="4">
    <source>
        <dbReference type="ARBA" id="ARBA00023002"/>
    </source>
</evidence>
<dbReference type="PANTHER" id="PTHR32439">
    <property type="entry name" value="FERREDOXIN--NITRITE REDUCTASE, CHLOROPLASTIC"/>
    <property type="match status" value="1"/>
</dbReference>
<evidence type="ECO:0000256" key="1">
    <source>
        <dbReference type="ARBA" id="ARBA00022485"/>
    </source>
</evidence>
<dbReference type="InterPro" id="IPR051329">
    <property type="entry name" value="NIR_SIR_4Fe-4S"/>
</dbReference>
<dbReference type="EC" id="1.14.13.83" evidence="8"/>
<dbReference type="Gene3D" id="3.90.480.10">
    <property type="entry name" value="Sulfite Reductase Hemoprotein,Domain 2"/>
    <property type="match status" value="1"/>
</dbReference>
<protein>
    <submittedName>
        <fullName evidence="8">Precorrin-3B synthase</fullName>
        <ecNumber evidence="8">1.14.13.83</ecNumber>
    </submittedName>
</protein>
<proteinExistence type="predicted"/>
<dbReference type="InterPro" id="IPR012798">
    <property type="entry name" value="Cbl_synth_CobG-like"/>
</dbReference>
<feature type="domain" description="Nitrite/Sulfite reductase ferredoxin-like" evidence="7">
    <location>
        <begin position="37"/>
        <end position="82"/>
    </location>
</feature>
<evidence type="ECO:0000259" key="7">
    <source>
        <dbReference type="Pfam" id="PF03460"/>
    </source>
</evidence>
<dbReference type="GO" id="GO:0051539">
    <property type="term" value="F:4 iron, 4 sulfur cluster binding"/>
    <property type="evidence" value="ECO:0007669"/>
    <property type="project" value="UniProtKB-KW"/>
</dbReference>
<reference evidence="8 9" key="1">
    <citation type="submission" date="2020-02" db="EMBL/GenBank/DDBJ databases">
        <authorList>
            <person name="Li G."/>
        </authorList>
    </citation>
    <scope>NUCLEOTIDE SEQUENCE [LARGE SCALE GENOMIC DNA]</scope>
    <source>
        <strain evidence="8 9">DSM 102029</strain>
    </source>
</reference>
<keyword evidence="2" id="KW-0349">Heme</keyword>
<dbReference type="SUPFAM" id="SSF55124">
    <property type="entry name" value="Nitrite/Sulfite reductase N-terminal domain-like"/>
    <property type="match status" value="2"/>
</dbReference>
<accession>A0A6P1YI67</accession>
<dbReference type="GO" id="GO:0046872">
    <property type="term" value="F:metal ion binding"/>
    <property type="evidence" value="ECO:0007669"/>
    <property type="project" value="UniProtKB-KW"/>
</dbReference>
<dbReference type="SUPFAM" id="SSF56014">
    <property type="entry name" value="Nitrite and sulphite reductase 4Fe-4S domain-like"/>
    <property type="match status" value="2"/>
</dbReference>
<evidence type="ECO:0000313" key="8">
    <source>
        <dbReference type="EMBL" id="QIB33028.1"/>
    </source>
</evidence>
<dbReference type="Gene3D" id="3.30.413.10">
    <property type="entry name" value="Sulfite Reductase Hemoprotein, domain 1"/>
    <property type="match status" value="2"/>
</dbReference>
<keyword evidence="5" id="KW-0408">Iron</keyword>
<dbReference type="Pfam" id="PF03460">
    <property type="entry name" value="NIR_SIR_ferr"/>
    <property type="match status" value="1"/>
</dbReference>
<name>A0A6P1YI67_9HYPH</name>
<keyword evidence="6" id="KW-0411">Iron-sulfur</keyword>
<gene>
    <name evidence="8" type="primary">cobG</name>
    <name evidence="8" type="ORF">G3A50_04340</name>
</gene>
<keyword evidence="4 8" id="KW-0560">Oxidoreductase</keyword>
<keyword evidence="3" id="KW-0479">Metal-binding</keyword>
<evidence type="ECO:0000313" key="9">
    <source>
        <dbReference type="Proteomes" id="UP000464751"/>
    </source>
</evidence>
<organism evidence="8 9">
    <name type="scientific">Ancylobacter pratisalsi</name>
    <dbReference type="NCBI Taxonomy" id="1745854"/>
    <lineage>
        <taxon>Bacteria</taxon>
        <taxon>Pseudomonadati</taxon>
        <taxon>Pseudomonadota</taxon>
        <taxon>Alphaproteobacteria</taxon>
        <taxon>Hyphomicrobiales</taxon>
        <taxon>Xanthobacteraceae</taxon>
        <taxon>Ancylobacter</taxon>
    </lineage>
</organism>
<dbReference type="EMBL" id="CP048630">
    <property type="protein sequence ID" value="QIB33028.1"/>
    <property type="molecule type" value="Genomic_DNA"/>
</dbReference>
<dbReference type="InterPro" id="IPR036136">
    <property type="entry name" value="Nit/Sulf_reduc_fer-like_dom_sf"/>
</dbReference>
<dbReference type="PANTHER" id="PTHR32439:SF9">
    <property type="entry name" value="BLR3264 PROTEIN"/>
    <property type="match status" value="1"/>
</dbReference>
<dbReference type="AlphaFoldDB" id="A0A6P1YI67"/>
<dbReference type="Proteomes" id="UP000464751">
    <property type="component" value="Chromosome"/>
</dbReference>
<dbReference type="InterPro" id="IPR005117">
    <property type="entry name" value="NiRdtase/SiRdtase_haem-b_fer"/>
</dbReference>